<sequence>MLCLFQPLKELFTVHAPSIKLKMKTLLIQFYLWPHPMVSSWQLPFLNGSSEVAQFLKALNICFELIRSSNKKASSLPFSSRKAL</sequence>
<name>A0A6N2L0J9_SALVM</name>
<gene>
    <name evidence="1" type="ORF">SVIM_LOCUS164423</name>
</gene>
<protein>
    <submittedName>
        <fullName evidence="1">Uncharacterized protein</fullName>
    </submittedName>
</protein>
<proteinExistence type="predicted"/>
<evidence type="ECO:0000313" key="1">
    <source>
        <dbReference type="EMBL" id="VFU34399.1"/>
    </source>
</evidence>
<reference evidence="1" key="1">
    <citation type="submission" date="2019-03" db="EMBL/GenBank/DDBJ databases">
        <authorList>
            <person name="Mank J."/>
            <person name="Almeida P."/>
        </authorList>
    </citation>
    <scope>NUCLEOTIDE SEQUENCE</scope>
    <source>
        <strain evidence="1">78183</strain>
    </source>
</reference>
<dbReference type="AlphaFoldDB" id="A0A6N2L0J9"/>
<accession>A0A6N2L0J9</accession>
<dbReference type="EMBL" id="CAADRP010001001">
    <property type="protein sequence ID" value="VFU34399.1"/>
    <property type="molecule type" value="Genomic_DNA"/>
</dbReference>
<organism evidence="1">
    <name type="scientific">Salix viminalis</name>
    <name type="common">Common osier</name>
    <name type="synonym">Basket willow</name>
    <dbReference type="NCBI Taxonomy" id="40686"/>
    <lineage>
        <taxon>Eukaryota</taxon>
        <taxon>Viridiplantae</taxon>
        <taxon>Streptophyta</taxon>
        <taxon>Embryophyta</taxon>
        <taxon>Tracheophyta</taxon>
        <taxon>Spermatophyta</taxon>
        <taxon>Magnoliopsida</taxon>
        <taxon>eudicotyledons</taxon>
        <taxon>Gunneridae</taxon>
        <taxon>Pentapetalae</taxon>
        <taxon>rosids</taxon>
        <taxon>fabids</taxon>
        <taxon>Malpighiales</taxon>
        <taxon>Salicaceae</taxon>
        <taxon>Saliceae</taxon>
        <taxon>Salix</taxon>
    </lineage>
</organism>